<dbReference type="Gene3D" id="1.10.287.110">
    <property type="entry name" value="DnaJ domain"/>
    <property type="match status" value="1"/>
</dbReference>
<evidence type="ECO:0000256" key="2">
    <source>
        <dbReference type="SAM" id="SignalP"/>
    </source>
</evidence>
<dbReference type="AlphaFoldDB" id="A0A0A1WEY5"/>
<evidence type="ECO:0000313" key="3">
    <source>
        <dbReference type="EMBL" id="JAC97568.1"/>
    </source>
</evidence>
<protein>
    <submittedName>
        <fullName evidence="3">DnaJ homolog subfamily C member 16</fullName>
    </submittedName>
</protein>
<keyword evidence="1" id="KW-1133">Transmembrane helix</keyword>
<gene>
    <name evidence="3" type="primary">DNAJC16_0</name>
    <name evidence="3" type="ORF">g.4430</name>
</gene>
<feature type="chain" id="PRO_5001982158" evidence="2">
    <location>
        <begin position="25"/>
        <end position="126"/>
    </location>
</feature>
<keyword evidence="1" id="KW-0812">Transmembrane</keyword>
<dbReference type="InterPro" id="IPR001623">
    <property type="entry name" value="DnaJ_domain"/>
</dbReference>
<evidence type="ECO:0000256" key="1">
    <source>
        <dbReference type="SAM" id="Phobius"/>
    </source>
</evidence>
<feature type="transmembrane region" description="Helical" evidence="1">
    <location>
        <begin position="55"/>
        <end position="74"/>
    </location>
</feature>
<proteinExistence type="predicted"/>
<accession>A0A0A1WEY5</accession>
<feature type="signal peptide" evidence="2">
    <location>
        <begin position="1"/>
        <end position="24"/>
    </location>
</feature>
<sequence length="126" mass="14503">MCRNIKFILLLFSGLLLFVFVVSSSDNADPYEILGIVNRATAQDIRRAYKHLVRIWYGSTFLFVSGQTFLYCCWSRKGVAHLLPFCRLAECFPHKLSLPWTSVCLYKCCSSLHKGHNHCEDFAFSL</sequence>
<name>A0A0A1WEY5_ZEUCU</name>
<dbReference type="CDD" id="cd06257">
    <property type="entry name" value="DnaJ"/>
    <property type="match status" value="1"/>
</dbReference>
<organism evidence="3">
    <name type="scientific">Zeugodacus cucurbitae</name>
    <name type="common">Melon fruit fly</name>
    <name type="synonym">Bactrocera cucurbitae</name>
    <dbReference type="NCBI Taxonomy" id="28588"/>
    <lineage>
        <taxon>Eukaryota</taxon>
        <taxon>Metazoa</taxon>
        <taxon>Ecdysozoa</taxon>
        <taxon>Arthropoda</taxon>
        <taxon>Hexapoda</taxon>
        <taxon>Insecta</taxon>
        <taxon>Pterygota</taxon>
        <taxon>Neoptera</taxon>
        <taxon>Endopterygota</taxon>
        <taxon>Diptera</taxon>
        <taxon>Brachycera</taxon>
        <taxon>Muscomorpha</taxon>
        <taxon>Tephritoidea</taxon>
        <taxon>Tephritidae</taxon>
        <taxon>Zeugodacus</taxon>
        <taxon>Zeugodacus</taxon>
    </lineage>
</organism>
<reference evidence="3" key="1">
    <citation type="submission" date="2014-11" db="EMBL/GenBank/DDBJ databases">
        <authorList>
            <person name="Geib S."/>
        </authorList>
    </citation>
    <scope>NUCLEOTIDE SEQUENCE</scope>
</reference>
<dbReference type="SUPFAM" id="SSF46565">
    <property type="entry name" value="Chaperone J-domain"/>
    <property type="match status" value="1"/>
</dbReference>
<dbReference type="InterPro" id="IPR036869">
    <property type="entry name" value="J_dom_sf"/>
</dbReference>
<keyword evidence="2" id="KW-0732">Signal</keyword>
<dbReference type="EMBL" id="GBXI01016723">
    <property type="protein sequence ID" value="JAC97568.1"/>
    <property type="molecule type" value="Transcribed_RNA"/>
</dbReference>
<keyword evidence="1" id="KW-0472">Membrane</keyword>
<reference evidence="3" key="2">
    <citation type="journal article" date="2015" name="Gigascience">
        <title>Reconstructing a comprehensive transcriptome assembly of a white-pupal translocated strain of the pest fruit fly Bactrocera cucurbitae.</title>
        <authorList>
            <person name="Sim S.B."/>
            <person name="Calla B."/>
            <person name="Hall B."/>
            <person name="DeRego T."/>
            <person name="Geib S.M."/>
        </authorList>
    </citation>
    <scope>NUCLEOTIDE SEQUENCE</scope>
</reference>